<comment type="caution">
    <text evidence="4">The sequence shown here is derived from an EMBL/GenBank/DDBJ whole genome shotgun (WGS) entry which is preliminary data.</text>
</comment>
<keyword evidence="2" id="KW-0812">Transmembrane</keyword>
<dbReference type="PATRIC" id="fig|315405.11.peg.995"/>
<dbReference type="AlphaFoldDB" id="A0A139R1A9"/>
<sequence>MPNHFDRVPGGFGGPRGPEFGGPRPPHRPPYGYRRGGFGLGSILLAGAAAAAAGALIGKASQNQTQNTTRKTKDVTNDDDGFVW</sequence>
<dbReference type="Proteomes" id="UP000070198">
    <property type="component" value="Unassembled WGS sequence"/>
</dbReference>
<evidence type="ECO:0000313" key="4">
    <source>
        <dbReference type="EMBL" id="KXU08441.1"/>
    </source>
</evidence>
<feature type="region of interest" description="Disordered" evidence="1">
    <location>
        <begin position="61"/>
        <end position="84"/>
    </location>
</feature>
<evidence type="ECO:0000256" key="1">
    <source>
        <dbReference type="SAM" id="MobiDB-lite"/>
    </source>
</evidence>
<dbReference type="RefSeq" id="WP_061458488.1">
    <property type="nucleotide sequence ID" value="NZ_KQ968746.1"/>
</dbReference>
<name>A0A139R1A9_9STRE</name>
<protein>
    <submittedName>
        <fullName evidence="4">Uncharacterized protein</fullName>
    </submittedName>
</protein>
<gene>
    <name evidence="3" type="ORF">SGADD02_00853</name>
    <name evidence="4" type="ORF">SGADD03_01164</name>
</gene>
<feature type="compositionally biased region" description="Gly residues" evidence="1">
    <location>
        <begin position="10"/>
        <end position="20"/>
    </location>
</feature>
<dbReference type="Proteomes" id="UP000071927">
    <property type="component" value="Unassembled WGS sequence"/>
</dbReference>
<accession>A0A139R1A9</accession>
<dbReference type="EMBL" id="LQOF01000156">
    <property type="protein sequence ID" value="KXT71086.1"/>
    <property type="molecule type" value="Genomic_DNA"/>
</dbReference>
<dbReference type="EMBL" id="LQXV01000214">
    <property type="protein sequence ID" value="KXU08441.1"/>
    <property type="molecule type" value="Genomic_DNA"/>
</dbReference>
<evidence type="ECO:0000313" key="6">
    <source>
        <dbReference type="Proteomes" id="UP000071927"/>
    </source>
</evidence>
<keyword evidence="2" id="KW-0472">Membrane</keyword>
<evidence type="ECO:0000256" key="2">
    <source>
        <dbReference type="SAM" id="Phobius"/>
    </source>
</evidence>
<keyword evidence="2" id="KW-1133">Transmembrane helix</keyword>
<reference evidence="5 6" key="1">
    <citation type="submission" date="2016-01" db="EMBL/GenBank/DDBJ databases">
        <title>Highly variable Streptococcus oralis are common among viridans streptococci isolated from primates.</title>
        <authorList>
            <person name="Denapaite D."/>
            <person name="Rieger M."/>
            <person name="Koendgen S."/>
            <person name="Brueckner R."/>
            <person name="Ochigava I."/>
            <person name="Kappeler P."/>
            <person name="Maetz-Rensing K."/>
            <person name="Leendertz F."/>
            <person name="Hakenbeck R."/>
        </authorList>
    </citation>
    <scope>NUCLEOTIDE SEQUENCE [LARGE SCALE GENOMIC DNA]</scope>
    <source>
        <strain evidence="3 5">DD02</strain>
        <strain evidence="4 6">DD03</strain>
    </source>
</reference>
<organism evidence="4 6">
    <name type="scientific">Streptococcus gallolyticus</name>
    <dbReference type="NCBI Taxonomy" id="315405"/>
    <lineage>
        <taxon>Bacteria</taxon>
        <taxon>Bacillati</taxon>
        <taxon>Bacillota</taxon>
        <taxon>Bacilli</taxon>
        <taxon>Lactobacillales</taxon>
        <taxon>Streptococcaceae</taxon>
        <taxon>Streptococcus</taxon>
    </lineage>
</organism>
<evidence type="ECO:0000313" key="3">
    <source>
        <dbReference type="EMBL" id="KXT71086.1"/>
    </source>
</evidence>
<feature type="transmembrane region" description="Helical" evidence="2">
    <location>
        <begin position="38"/>
        <end position="57"/>
    </location>
</feature>
<proteinExistence type="predicted"/>
<feature type="region of interest" description="Disordered" evidence="1">
    <location>
        <begin position="1"/>
        <end position="34"/>
    </location>
</feature>
<evidence type="ECO:0000313" key="5">
    <source>
        <dbReference type="Proteomes" id="UP000070198"/>
    </source>
</evidence>